<dbReference type="Proteomes" id="UP000800038">
    <property type="component" value="Unassembled WGS sequence"/>
</dbReference>
<evidence type="ECO:0000313" key="2">
    <source>
        <dbReference type="Proteomes" id="UP000800038"/>
    </source>
</evidence>
<sequence>MSYTKSTSNQRIPAIQSTLSTLEDSFSGKCSAFRTTLFPPPPVTDPISWESYKEGPWIWQQGAGQA</sequence>
<evidence type="ECO:0000313" key="1">
    <source>
        <dbReference type="EMBL" id="KAF1946192.1"/>
    </source>
</evidence>
<keyword evidence="2" id="KW-1185">Reference proteome</keyword>
<name>A0A6A5T2P9_9PLEO</name>
<protein>
    <submittedName>
        <fullName evidence="1">Uncharacterized protein</fullName>
    </submittedName>
</protein>
<dbReference type="AlphaFoldDB" id="A0A6A5T2P9"/>
<reference evidence="1" key="1">
    <citation type="journal article" date="2020" name="Stud. Mycol.">
        <title>101 Dothideomycetes genomes: a test case for predicting lifestyles and emergence of pathogens.</title>
        <authorList>
            <person name="Haridas S."/>
            <person name="Albert R."/>
            <person name="Binder M."/>
            <person name="Bloem J."/>
            <person name="Labutti K."/>
            <person name="Salamov A."/>
            <person name="Andreopoulos B."/>
            <person name="Baker S."/>
            <person name="Barry K."/>
            <person name="Bills G."/>
            <person name="Bluhm B."/>
            <person name="Cannon C."/>
            <person name="Castanera R."/>
            <person name="Culley D."/>
            <person name="Daum C."/>
            <person name="Ezra D."/>
            <person name="Gonzalez J."/>
            <person name="Henrissat B."/>
            <person name="Kuo A."/>
            <person name="Liang C."/>
            <person name="Lipzen A."/>
            <person name="Lutzoni F."/>
            <person name="Magnuson J."/>
            <person name="Mondo S."/>
            <person name="Nolan M."/>
            <person name="Ohm R."/>
            <person name="Pangilinan J."/>
            <person name="Park H.-J."/>
            <person name="Ramirez L."/>
            <person name="Alfaro M."/>
            <person name="Sun H."/>
            <person name="Tritt A."/>
            <person name="Yoshinaga Y."/>
            <person name="Zwiers L.-H."/>
            <person name="Turgeon B."/>
            <person name="Goodwin S."/>
            <person name="Spatafora J."/>
            <person name="Crous P."/>
            <person name="Grigoriev I."/>
        </authorList>
    </citation>
    <scope>NUCLEOTIDE SEQUENCE</scope>
    <source>
        <strain evidence="1">CBS 161.51</strain>
    </source>
</reference>
<gene>
    <name evidence="1" type="ORF">EJ02DRAFT_418955</name>
</gene>
<dbReference type="OrthoDB" id="3527090at2759"/>
<dbReference type="EMBL" id="ML976005">
    <property type="protein sequence ID" value="KAF1946192.1"/>
    <property type="molecule type" value="Genomic_DNA"/>
</dbReference>
<proteinExistence type="predicted"/>
<accession>A0A6A5T2P9</accession>
<organism evidence="1 2">
    <name type="scientific">Clathrospora elynae</name>
    <dbReference type="NCBI Taxonomy" id="706981"/>
    <lineage>
        <taxon>Eukaryota</taxon>
        <taxon>Fungi</taxon>
        <taxon>Dikarya</taxon>
        <taxon>Ascomycota</taxon>
        <taxon>Pezizomycotina</taxon>
        <taxon>Dothideomycetes</taxon>
        <taxon>Pleosporomycetidae</taxon>
        <taxon>Pleosporales</taxon>
        <taxon>Diademaceae</taxon>
        <taxon>Clathrospora</taxon>
    </lineage>
</organism>